<keyword evidence="1" id="KW-0812">Transmembrane</keyword>
<dbReference type="STRING" id="84724.SAMN04488564_105586"/>
<protein>
    <submittedName>
        <fullName evidence="2">Uncharacterized protein</fullName>
    </submittedName>
</protein>
<evidence type="ECO:0000256" key="1">
    <source>
        <dbReference type="SAM" id="Phobius"/>
    </source>
</evidence>
<evidence type="ECO:0000313" key="2">
    <source>
        <dbReference type="EMBL" id="SFR21382.1"/>
    </source>
</evidence>
<accession>A0A1I6EV01</accession>
<evidence type="ECO:0000313" key="3">
    <source>
        <dbReference type="Proteomes" id="UP000198583"/>
    </source>
</evidence>
<dbReference type="OrthoDB" id="3695814at2"/>
<feature type="transmembrane region" description="Helical" evidence="1">
    <location>
        <begin position="40"/>
        <end position="61"/>
    </location>
</feature>
<dbReference type="AlphaFoldDB" id="A0A1I6EV01"/>
<keyword evidence="1" id="KW-1133">Transmembrane helix</keyword>
<gene>
    <name evidence="2" type="ORF">SAMN04488564_105586</name>
</gene>
<dbReference type="RefSeq" id="WP_093597810.1">
    <property type="nucleotide sequence ID" value="NZ_FOYL01000005.1"/>
</dbReference>
<dbReference type="Proteomes" id="UP000198583">
    <property type="component" value="Unassembled WGS sequence"/>
</dbReference>
<keyword evidence="3" id="KW-1185">Reference proteome</keyword>
<reference evidence="3" key="1">
    <citation type="submission" date="2016-10" db="EMBL/GenBank/DDBJ databases">
        <authorList>
            <person name="Varghese N."/>
            <person name="Submissions S."/>
        </authorList>
    </citation>
    <scope>NUCLEOTIDE SEQUENCE [LARGE SCALE GENOMIC DNA]</scope>
    <source>
        <strain evidence="3">DSM 44232</strain>
    </source>
</reference>
<dbReference type="EMBL" id="FOYL01000005">
    <property type="protein sequence ID" value="SFR21382.1"/>
    <property type="molecule type" value="Genomic_DNA"/>
</dbReference>
<sequence length="225" mass="24089">MNDDDIRTLLSGAVPDLPESNDRVAAVRDRAARHRRRRRSVVSGAVVLLAVAAATTVPLLLRGEPVEPFTAGGEPTAGCPAYTARPTKLGQGAAGQLLPDGAVRATMCVYRVGTSGNDWQTEAVTIDRDVAEVVSTLNALPDHDTFVAEHPEARDAGCTMSLRPQYLMRFEYPDGSSSTVDFAMNCGTVENGDVVRFGEITKALDAFTTSYRAQGGAVPDPPWKW</sequence>
<proteinExistence type="predicted"/>
<name>A0A1I6EV01_9PSEU</name>
<keyword evidence="1" id="KW-0472">Membrane</keyword>
<organism evidence="2 3">
    <name type="scientific">Lentzea waywayandensis</name>
    <dbReference type="NCBI Taxonomy" id="84724"/>
    <lineage>
        <taxon>Bacteria</taxon>
        <taxon>Bacillati</taxon>
        <taxon>Actinomycetota</taxon>
        <taxon>Actinomycetes</taxon>
        <taxon>Pseudonocardiales</taxon>
        <taxon>Pseudonocardiaceae</taxon>
        <taxon>Lentzea</taxon>
    </lineage>
</organism>